<keyword evidence="5 11" id="KW-0863">Zinc-finger</keyword>
<evidence type="ECO:0000256" key="11">
    <source>
        <dbReference type="PROSITE-ProRule" id="PRU00042"/>
    </source>
</evidence>
<comment type="caution">
    <text evidence="13">The sequence shown here is derived from an EMBL/GenBank/DDBJ whole genome shotgun (WGS) entry which is preliminary data.</text>
</comment>
<feature type="domain" description="C2H2-type" evidence="12">
    <location>
        <begin position="131"/>
        <end position="158"/>
    </location>
</feature>
<keyword evidence="8" id="KW-0238">DNA-binding</keyword>
<dbReference type="PANTHER" id="PTHR24394:SF48">
    <property type="entry name" value="ZINC FINGER PROTEIN 771"/>
    <property type="match status" value="1"/>
</dbReference>
<evidence type="ECO:0000256" key="4">
    <source>
        <dbReference type="ARBA" id="ARBA00022737"/>
    </source>
</evidence>
<dbReference type="AlphaFoldDB" id="A0AAW0P2X2"/>
<proteinExistence type="inferred from homology"/>
<dbReference type="PANTHER" id="PTHR24394">
    <property type="entry name" value="ZINC FINGER PROTEIN"/>
    <property type="match status" value="1"/>
</dbReference>
<sequence>MGDRWNPTWHRRQNKLFNVNVKEEDCSTPISSYAPGTTPDEHHGSAFTCELCGEALSSLTNLQIHQRVHAGKKIHTCSFCGKSFLAKFKWREHERVHTGEKPYSCDICGSTFTHASNLKVHQIVHTDARPNVCQNCGKTYKSKTALKRHQHLEALKEKNAPLVKKEEEPDLTCHKCGKDLQTPKSYESTTAFTANPTSVNTAAKYS</sequence>
<evidence type="ECO:0000313" key="14">
    <source>
        <dbReference type="Proteomes" id="UP001460270"/>
    </source>
</evidence>
<protein>
    <recommendedName>
        <fullName evidence="12">C2H2-type domain-containing protein</fullName>
    </recommendedName>
</protein>
<dbReference type="Gene3D" id="3.30.160.60">
    <property type="entry name" value="Classic Zinc Finger"/>
    <property type="match status" value="4"/>
</dbReference>
<keyword evidence="3" id="KW-0479">Metal-binding</keyword>
<evidence type="ECO:0000256" key="5">
    <source>
        <dbReference type="ARBA" id="ARBA00022771"/>
    </source>
</evidence>
<evidence type="ECO:0000256" key="10">
    <source>
        <dbReference type="ARBA" id="ARBA00023242"/>
    </source>
</evidence>
<evidence type="ECO:0000313" key="13">
    <source>
        <dbReference type="EMBL" id="KAK7912955.1"/>
    </source>
</evidence>
<evidence type="ECO:0000256" key="3">
    <source>
        <dbReference type="ARBA" id="ARBA00022723"/>
    </source>
</evidence>
<comment type="similarity">
    <text evidence="2">Belongs to the krueppel C2H2-type zinc-finger protein family.</text>
</comment>
<dbReference type="PROSITE" id="PS50157">
    <property type="entry name" value="ZINC_FINGER_C2H2_2"/>
    <property type="match status" value="4"/>
</dbReference>
<accession>A0AAW0P2X2</accession>
<dbReference type="GO" id="GO:0003677">
    <property type="term" value="F:DNA binding"/>
    <property type="evidence" value="ECO:0007669"/>
    <property type="project" value="UniProtKB-KW"/>
</dbReference>
<comment type="subcellular location">
    <subcellularLocation>
        <location evidence="1">Nucleus</location>
    </subcellularLocation>
</comment>
<keyword evidence="4" id="KW-0677">Repeat</keyword>
<dbReference type="GO" id="GO:0008270">
    <property type="term" value="F:zinc ion binding"/>
    <property type="evidence" value="ECO:0007669"/>
    <property type="project" value="UniProtKB-KW"/>
</dbReference>
<dbReference type="SMART" id="SM00355">
    <property type="entry name" value="ZnF_C2H2"/>
    <property type="match status" value="4"/>
</dbReference>
<dbReference type="GO" id="GO:0000981">
    <property type="term" value="F:DNA-binding transcription factor activity, RNA polymerase II-specific"/>
    <property type="evidence" value="ECO:0007669"/>
    <property type="project" value="TreeGrafter"/>
</dbReference>
<evidence type="ECO:0000256" key="8">
    <source>
        <dbReference type="ARBA" id="ARBA00023125"/>
    </source>
</evidence>
<name>A0AAW0P2X2_9GOBI</name>
<feature type="domain" description="C2H2-type" evidence="12">
    <location>
        <begin position="103"/>
        <end position="130"/>
    </location>
</feature>
<evidence type="ECO:0000256" key="6">
    <source>
        <dbReference type="ARBA" id="ARBA00022833"/>
    </source>
</evidence>
<reference evidence="14" key="1">
    <citation type="submission" date="2024-04" db="EMBL/GenBank/DDBJ databases">
        <title>Salinicola lusitanus LLJ914,a marine bacterium isolated from the Okinawa Trough.</title>
        <authorList>
            <person name="Li J."/>
        </authorList>
    </citation>
    <scope>NUCLEOTIDE SEQUENCE [LARGE SCALE GENOMIC DNA]</scope>
</reference>
<dbReference type="Proteomes" id="UP001460270">
    <property type="component" value="Unassembled WGS sequence"/>
</dbReference>
<feature type="domain" description="C2H2-type" evidence="12">
    <location>
        <begin position="75"/>
        <end position="102"/>
    </location>
</feature>
<dbReference type="FunFam" id="3.30.160.60:FF:002343">
    <property type="entry name" value="Zinc finger protein 33A"/>
    <property type="match status" value="1"/>
</dbReference>
<keyword evidence="9" id="KW-0804">Transcription</keyword>
<dbReference type="PROSITE" id="PS00028">
    <property type="entry name" value="ZINC_FINGER_C2H2_1"/>
    <property type="match status" value="3"/>
</dbReference>
<evidence type="ECO:0000256" key="7">
    <source>
        <dbReference type="ARBA" id="ARBA00023015"/>
    </source>
</evidence>
<organism evidence="13 14">
    <name type="scientific">Mugilogobius chulae</name>
    <name type="common">yellowstripe goby</name>
    <dbReference type="NCBI Taxonomy" id="88201"/>
    <lineage>
        <taxon>Eukaryota</taxon>
        <taxon>Metazoa</taxon>
        <taxon>Chordata</taxon>
        <taxon>Craniata</taxon>
        <taxon>Vertebrata</taxon>
        <taxon>Euteleostomi</taxon>
        <taxon>Actinopterygii</taxon>
        <taxon>Neopterygii</taxon>
        <taxon>Teleostei</taxon>
        <taxon>Neoteleostei</taxon>
        <taxon>Acanthomorphata</taxon>
        <taxon>Gobiaria</taxon>
        <taxon>Gobiiformes</taxon>
        <taxon>Gobioidei</taxon>
        <taxon>Gobiidae</taxon>
        <taxon>Gobionellinae</taxon>
        <taxon>Mugilogobius</taxon>
    </lineage>
</organism>
<dbReference type="InterPro" id="IPR036236">
    <property type="entry name" value="Znf_C2H2_sf"/>
</dbReference>
<dbReference type="GO" id="GO:0005634">
    <property type="term" value="C:nucleus"/>
    <property type="evidence" value="ECO:0007669"/>
    <property type="project" value="UniProtKB-SubCell"/>
</dbReference>
<dbReference type="InterPro" id="IPR013087">
    <property type="entry name" value="Znf_C2H2_type"/>
</dbReference>
<keyword evidence="7" id="KW-0805">Transcription regulation</keyword>
<keyword evidence="10" id="KW-0539">Nucleus</keyword>
<evidence type="ECO:0000256" key="2">
    <source>
        <dbReference type="ARBA" id="ARBA00006991"/>
    </source>
</evidence>
<feature type="domain" description="C2H2-type" evidence="12">
    <location>
        <begin position="47"/>
        <end position="74"/>
    </location>
</feature>
<evidence type="ECO:0000256" key="9">
    <source>
        <dbReference type="ARBA" id="ARBA00023163"/>
    </source>
</evidence>
<dbReference type="FunFam" id="3.30.160.60:FF:001480">
    <property type="entry name" value="Si:cabz01071911.3"/>
    <property type="match status" value="1"/>
</dbReference>
<dbReference type="SUPFAM" id="SSF57667">
    <property type="entry name" value="beta-beta-alpha zinc fingers"/>
    <property type="match status" value="2"/>
</dbReference>
<gene>
    <name evidence="13" type="ORF">WMY93_013166</name>
</gene>
<dbReference type="Pfam" id="PF00096">
    <property type="entry name" value="zf-C2H2"/>
    <property type="match status" value="3"/>
</dbReference>
<evidence type="ECO:0000259" key="12">
    <source>
        <dbReference type="PROSITE" id="PS50157"/>
    </source>
</evidence>
<dbReference type="EMBL" id="JBBPFD010000009">
    <property type="protein sequence ID" value="KAK7912955.1"/>
    <property type="molecule type" value="Genomic_DNA"/>
</dbReference>
<keyword evidence="14" id="KW-1185">Reference proteome</keyword>
<keyword evidence="6" id="KW-0862">Zinc</keyword>
<evidence type="ECO:0000256" key="1">
    <source>
        <dbReference type="ARBA" id="ARBA00004123"/>
    </source>
</evidence>